<dbReference type="VEuPathDB" id="CryptoDB:GNI_096510"/>
<keyword evidence="3" id="KW-1185">Reference proteome</keyword>
<protein>
    <submittedName>
        <fullName evidence="2">Uncharacterized protein</fullName>
    </submittedName>
</protein>
<proteinExistence type="predicted"/>
<organism evidence="2 3">
    <name type="scientific">Gregarina niphandrodes</name>
    <name type="common">Septate eugregarine</name>
    <dbReference type="NCBI Taxonomy" id="110365"/>
    <lineage>
        <taxon>Eukaryota</taxon>
        <taxon>Sar</taxon>
        <taxon>Alveolata</taxon>
        <taxon>Apicomplexa</taxon>
        <taxon>Conoidasida</taxon>
        <taxon>Gregarinasina</taxon>
        <taxon>Eugregarinorida</taxon>
        <taxon>Gregarinidae</taxon>
        <taxon>Gregarina</taxon>
    </lineage>
</organism>
<reference evidence="2" key="1">
    <citation type="submission" date="2013-12" db="EMBL/GenBank/DDBJ databases">
        <authorList>
            <person name="Omoto C.K."/>
            <person name="Sibley D."/>
            <person name="Venepally P."/>
            <person name="Hadjithomas M."/>
            <person name="Karamycheva S."/>
            <person name="Brunk B."/>
            <person name="Roos D."/>
            <person name="Caler E."/>
            <person name="Lorenzi H."/>
        </authorList>
    </citation>
    <scope>NUCLEOTIDE SEQUENCE</scope>
</reference>
<evidence type="ECO:0000313" key="3">
    <source>
        <dbReference type="Proteomes" id="UP000019763"/>
    </source>
</evidence>
<name>A0A023B4V0_GRENI</name>
<dbReference type="AlphaFoldDB" id="A0A023B4V0"/>
<dbReference type="GeneID" id="22913429"/>
<dbReference type="Proteomes" id="UP000019763">
    <property type="component" value="Unassembled WGS sequence"/>
</dbReference>
<dbReference type="RefSeq" id="XP_011131012.1">
    <property type="nucleotide sequence ID" value="XM_011132710.1"/>
</dbReference>
<comment type="caution">
    <text evidence="2">The sequence shown here is derived from an EMBL/GenBank/DDBJ whole genome shotgun (WGS) entry which is preliminary data.</text>
</comment>
<feature type="region of interest" description="Disordered" evidence="1">
    <location>
        <begin position="1"/>
        <end position="34"/>
    </location>
</feature>
<gene>
    <name evidence="2" type="ORF">GNI_096510</name>
</gene>
<feature type="compositionally biased region" description="Basic residues" evidence="1">
    <location>
        <begin position="1"/>
        <end position="19"/>
    </location>
</feature>
<sequence>MPQKSLKPKTIKPLIKRQNRPAQPKPGNHSKSLAERLVRKGKKVIGIDLIEGKLAGAVMSNNQDVKFVTPKEQHHKKAKK</sequence>
<accession>A0A023B4V0</accession>
<evidence type="ECO:0000256" key="1">
    <source>
        <dbReference type="SAM" id="MobiDB-lite"/>
    </source>
</evidence>
<dbReference type="EMBL" id="AFNH02000723">
    <property type="protein sequence ID" value="EZG57846.1"/>
    <property type="molecule type" value="Genomic_DNA"/>
</dbReference>
<evidence type="ECO:0000313" key="2">
    <source>
        <dbReference type="EMBL" id="EZG57846.1"/>
    </source>
</evidence>